<dbReference type="GO" id="GO:0019208">
    <property type="term" value="F:phosphatase regulator activity"/>
    <property type="evidence" value="ECO:0007669"/>
    <property type="project" value="TreeGrafter"/>
</dbReference>
<evidence type="ECO:0000313" key="7">
    <source>
        <dbReference type="EMBL" id="CAI8045838.1"/>
    </source>
</evidence>
<feature type="repeat" description="ANK" evidence="4">
    <location>
        <begin position="246"/>
        <end position="278"/>
    </location>
</feature>
<feature type="repeat" description="ANK" evidence="4">
    <location>
        <begin position="118"/>
        <end position="150"/>
    </location>
</feature>
<evidence type="ECO:0000313" key="8">
    <source>
        <dbReference type="Proteomes" id="UP001174909"/>
    </source>
</evidence>
<evidence type="ECO:0000259" key="6">
    <source>
        <dbReference type="Pfam" id="PF15898"/>
    </source>
</evidence>
<keyword evidence="8" id="KW-1185">Reference proteome</keyword>
<dbReference type="PANTHER" id="PTHR24179">
    <property type="entry name" value="PROTEIN PHOSPHATASE 1 REGULATORY SUBUNIT 12"/>
    <property type="match status" value="1"/>
</dbReference>
<dbReference type="PROSITE" id="PS50297">
    <property type="entry name" value="ANK_REP_REGION"/>
    <property type="match status" value="4"/>
</dbReference>
<dbReference type="Pfam" id="PF15898">
    <property type="entry name" value="PRKG1_interact"/>
    <property type="match status" value="1"/>
</dbReference>
<sequence length="954" mass="104842">MSGKEKFHGLGRGATAGQKRNQQLQSWEKSATNKEPAHVSSSRLQPRVRFAESVVFLAACQSGDVEEVERLLSEEKADINSVNKDGLTALHQCCIDDDYETVQLLVEKGANLDSHDNEGWTPLHAAASCGHDHIVSFLLDNGAFPAPVNNEGDTPCDLVEDDVIRDLITDVIHKQGVDVSDVKTEEERLMLADANRLQNDPSLSPVLSPGGATVLHVAAAKNYLEVLEVLLSQQTMVNNIDSRDEDGWTALHAAVYWENMEAAVMLVKKGASINLVTKTGDTIDDLCRPEFEDELTELKELGEKATRNRCYAVNHHKRPTLLHQSSRDEVNGGKPSPTGLRRRTSRDRSMFPKIDMASEKAMIEKWTPPEVADGHRGLEGSQDIEVLEEKAKNSSESHSHSENNVKEVVNSMKDREMTESGTLAALPSSKPPLPPGSSPQTSPQVQPKAESSSNDGRLTSPQASPKTAIKRRAMSGEMMKRVGLWEQHSTTNLNPPTFAASSSPSGSASSSPQHTPQTTPPETTKNPHDSQPKRFPFVQRSVSSTKGDERLKVTGNVGGKRNSYDETRLASSLSQNETSSSVSKTSSLPRNSRMVMEPQTLPSGNIADGGEVTVTTTEAMPTQSVPTETGVPRGGEGAKVERELSRAESVESFRSDRSFTEESETNRKRKAKKSRETRKKTQPVPADLFQQLSQMEEGGREGEKVKQEVERERKQFVEQLTSAAQDSAASSGPASGTGPASEEKQSTYRPGARPAARVRHEATPTQPETAVAPDITQQPQPPADRDMELRDGEDERRGRTKSAVRRKPREQRKPTGIMQFDPEEMKNASEEVMKLFTKSGSSSASSPEAASGDVSSLTQELRDLKLNYGKANEELAGLKGKVSELGRRLEDATRAYQQERREKEEKEQRIITLQSEAKRWDELKVENQRLKDENSALIRVIGKLSRAPVRPSAN</sequence>
<accession>A0AA35TDA5</accession>
<feature type="domain" description="cGMP-dependent protein kinase interacting" evidence="6">
    <location>
        <begin position="855"/>
        <end position="946"/>
    </location>
</feature>
<dbReference type="InterPro" id="IPR036770">
    <property type="entry name" value="Ankyrin_rpt-contain_sf"/>
</dbReference>
<dbReference type="InterPro" id="IPR002110">
    <property type="entry name" value="Ankyrin_rpt"/>
</dbReference>
<feature type="compositionally biased region" description="Polar residues" evidence="5">
    <location>
        <begin position="613"/>
        <end position="627"/>
    </location>
</feature>
<feature type="compositionally biased region" description="Basic residues" evidence="5">
    <location>
        <begin position="667"/>
        <end position="681"/>
    </location>
</feature>
<feature type="compositionally biased region" description="Polar residues" evidence="5">
    <location>
        <begin position="18"/>
        <end position="30"/>
    </location>
</feature>
<comment type="similarity">
    <text evidence="3">Belongs to the NRARP family.</text>
</comment>
<feature type="compositionally biased region" description="Basic and acidic residues" evidence="5">
    <location>
        <begin position="636"/>
        <end position="666"/>
    </location>
</feature>
<feature type="compositionally biased region" description="Low complexity" evidence="5">
    <location>
        <begin position="839"/>
        <end position="851"/>
    </location>
</feature>
<feature type="region of interest" description="Disordered" evidence="5">
    <location>
        <begin position="317"/>
        <end position="353"/>
    </location>
</feature>
<dbReference type="InterPro" id="IPR051226">
    <property type="entry name" value="PP1_Regulatory_Subunit"/>
</dbReference>
<dbReference type="GO" id="GO:0005737">
    <property type="term" value="C:cytoplasm"/>
    <property type="evidence" value="ECO:0007669"/>
    <property type="project" value="TreeGrafter"/>
</dbReference>
<feature type="compositionally biased region" description="Low complexity" evidence="5">
    <location>
        <begin position="721"/>
        <end position="740"/>
    </location>
</feature>
<feature type="region of interest" description="Disordered" evidence="5">
    <location>
        <begin position="415"/>
        <end position="858"/>
    </location>
</feature>
<feature type="region of interest" description="Disordered" evidence="5">
    <location>
        <begin position="1"/>
        <end position="43"/>
    </location>
</feature>
<dbReference type="GO" id="GO:0019901">
    <property type="term" value="F:protein kinase binding"/>
    <property type="evidence" value="ECO:0007669"/>
    <property type="project" value="InterPro"/>
</dbReference>
<feature type="compositionally biased region" description="Low complexity" evidence="5">
    <location>
        <begin position="438"/>
        <end position="447"/>
    </location>
</feature>
<evidence type="ECO:0000256" key="1">
    <source>
        <dbReference type="ARBA" id="ARBA00022473"/>
    </source>
</evidence>
<keyword evidence="2" id="KW-0677">Repeat</keyword>
<dbReference type="Proteomes" id="UP001174909">
    <property type="component" value="Unassembled WGS sequence"/>
</dbReference>
<protein>
    <submittedName>
        <fullName evidence="7">Protein phosphatase 1 regulatory subunit 12A</fullName>
    </submittedName>
</protein>
<dbReference type="Gene3D" id="1.25.40.20">
    <property type="entry name" value="Ankyrin repeat-containing domain"/>
    <property type="match status" value="2"/>
</dbReference>
<dbReference type="PROSITE" id="PS50088">
    <property type="entry name" value="ANK_REPEAT"/>
    <property type="match status" value="4"/>
</dbReference>
<dbReference type="GO" id="GO:0004857">
    <property type="term" value="F:enzyme inhibitor activity"/>
    <property type="evidence" value="ECO:0007669"/>
    <property type="project" value="TreeGrafter"/>
</dbReference>
<dbReference type="AlphaFoldDB" id="A0AA35TDA5"/>
<keyword evidence="1" id="KW-0217">Developmental protein</keyword>
<dbReference type="InterPro" id="IPR031775">
    <property type="entry name" value="PRKG1_interact"/>
</dbReference>
<dbReference type="Pfam" id="PF12796">
    <property type="entry name" value="Ank_2"/>
    <property type="match status" value="2"/>
</dbReference>
<reference evidence="7" key="1">
    <citation type="submission" date="2023-03" db="EMBL/GenBank/DDBJ databases">
        <authorList>
            <person name="Steffen K."/>
            <person name="Cardenas P."/>
        </authorList>
    </citation>
    <scope>NUCLEOTIDE SEQUENCE</scope>
</reference>
<evidence type="ECO:0000256" key="4">
    <source>
        <dbReference type="PROSITE-ProRule" id="PRU00023"/>
    </source>
</evidence>
<comment type="caution">
    <text evidence="7">The sequence shown here is derived from an EMBL/GenBank/DDBJ whole genome shotgun (WGS) entry which is preliminary data.</text>
</comment>
<feature type="compositionally biased region" description="Basic and acidic residues" evidence="5">
    <location>
        <begin position="823"/>
        <end position="833"/>
    </location>
</feature>
<feature type="repeat" description="ANK" evidence="4">
    <location>
        <begin position="210"/>
        <end position="242"/>
    </location>
</feature>
<dbReference type="EMBL" id="CASHTH010003506">
    <property type="protein sequence ID" value="CAI8045838.1"/>
    <property type="molecule type" value="Genomic_DNA"/>
</dbReference>
<name>A0AA35TDA5_GEOBA</name>
<keyword evidence="4" id="KW-0040">ANK repeat</keyword>
<feature type="compositionally biased region" description="Basic and acidic residues" evidence="5">
    <location>
        <begin position="697"/>
        <end position="716"/>
    </location>
</feature>
<gene>
    <name evidence="7" type="ORF">GBAR_LOCUS25343</name>
</gene>
<feature type="compositionally biased region" description="Low complexity" evidence="5">
    <location>
        <begin position="578"/>
        <end position="587"/>
    </location>
</feature>
<feature type="compositionally biased region" description="Polar residues" evidence="5">
    <location>
        <begin position="449"/>
        <end position="465"/>
    </location>
</feature>
<feature type="compositionally biased region" description="Basic residues" evidence="5">
    <location>
        <begin position="798"/>
        <end position="810"/>
    </location>
</feature>
<evidence type="ECO:0000256" key="2">
    <source>
        <dbReference type="ARBA" id="ARBA00022737"/>
    </source>
</evidence>
<dbReference type="PANTHER" id="PTHR24179:SF21">
    <property type="entry name" value="MYOSIN BINDING SUBUNIT, ISOFORM O"/>
    <property type="match status" value="1"/>
</dbReference>
<feature type="compositionally biased region" description="Basic and acidic residues" evidence="5">
    <location>
        <begin position="783"/>
        <end position="797"/>
    </location>
</feature>
<feature type="repeat" description="ANK" evidence="4">
    <location>
        <begin position="85"/>
        <end position="117"/>
    </location>
</feature>
<proteinExistence type="inferred from homology"/>
<dbReference type="SUPFAM" id="SSF48403">
    <property type="entry name" value="Ankyrin repeat"/>
    <property type="match status" value="1"/>
</dbReference>
<organism evidence="7 8">
    <name type="scientific">Geodia barretti</name>
    <name type="common">Barrett's horny sponge</name>
    <dbReference type="NCBI Taxonomy" id="519541"/>
    <lineage>
        <taxon>Eukaryota</taxon>
        <taxon>Metazoa</taxon>
        <taxon>Porifera</taxon>
        <taxon>Demospongiae</taxon>
        <taxon>Heteroscleromorpha</taxon>
        <taxon>Tetractinellida</taxon>
        <taxon>Astrophorina</taxon>
        <taxon>Geodiidae</taxon>
        <taxon>Geodia</taxon>
    </lineage>
</organism>
<dbReference type="FunFam" id="1.25.40.20:FF:000898">
    <property type="entry name" value="Protein phosphatase 1 regulatory subunit 12A"/>
    <property type="match status" value="1"/>
</dbReference>
<evidence type="ECO:0000256" key="5">
    <source>
        <dbReference type="SAM" id="MobiDB-lite"/>
    </source>
</evidence>
<feature type="compositionally biased region" description="Low complexity" evidence="5">
    <location>
        <begin position="499"/>
        <end position="524"/>
    </location>
</feature>
<dbReference type="SMART" id="SM00248">
    <property type="entry name" value="ANK"/>
    <property type="match status" value="5"/>
</dbReference>
<evidence type="ECO:0000256" key="3">
    <source>
        <dbReference type="ARBA" id="ARBA00038386"/>
    </source>
</evidence>